<keyword evidence="7 8" id="KW-0472">Membrane</keyword>
<accession>A0A0R1WA02</accession>
<protein>
    <submittedName>
        <fullName evidence="9">Glucose uptake protein</fullName>
    </submittedName>
</protein>
<feature type="transmembrane region" description="Helical" evidence="8">
    <location>
        <begin position="90"/>
        <end position="108"/>
    </location>
</feature>
<keyword evidence="3" id="KW-0813">Transport</keyword>
<evidence type="ECO:0000313" key="10">
    <source>
        <dbReference type="Proteomes" id="UP000051820"/>
    </source>
</evidence>
<dbReference type="PANTHER" id="PTHR16119">
    <property type="entry name" value="TRANSMEMBRANE PROTEIN 144"/>
    <property type="match status" value="1"/>
</dbReference>
<evidence type="ECO:0000256" key="6">
    <source>
        <dbReference type="ARBA" id="ARBA00022989"/>
    </source>
</evidence>
<dbReference type="PANTHER" id="PTHR16119:SF17">
    <property type="entry name" value="TRANSMEMBRANE PROTEIN 144"/>
    <property type="match status" value="1"/>
</dbReference>
<dbReference type="InterPro" id="IPR010651">
    <property type="entry name" value="Sugar_transport"/>
</dbReference>
<dbReference type="GO" id="GO:0005886">
    <property type="term" value="C:plasma membrane"/>
    <property type="evidence" value="ECO:0007669"/>
    <property type="project" value="UniProtKB-SubCell"/>
</dbReference>
<evidence type="ECO:0000256" key="4">
    <source>
        <dbReference type="ARBA" id="ARBA00022597"/>
    </source>
</evidence>
<evidence type="ECO:0000256" key="3">
    <source>
        <dbReference type="ARBA" id="ARBA00022448"/>
    </source>
</evidence>
<feature type="transmembrane region" description="Helical" evidence="8">
    <location>
        <begin position="31"/>
        <end position="49"/>
    </location>
</feature>
<evidence type="ECO:0000256" key="8">
    <source>
        <dbReference type="SAM" id="Phobius"/>
    </source>
</evidence>
<feature type="transmembrane region" description="Helical" evidence="8">
    <location>
        <begin position="206"/>
        <end position="226"/>
    </location>
</feature>
<dbReference type="eggNOG" id="COG4975">
    <property type="taxonomic scope" value="Bacteria"/>
</dbReference>
<dbReference type="PATRIC" id="fig|1423807.3.peg.2600"/>
<dbReference type="EMBL" id="AZGF01000009">
    <property type="protein sequence ID" value="KRM12329.1"/>
    <property type="molecule type" value="Genomic_DNA"/>
</dbReference>
<keyword evidence="6 8" id="KW-1133">Transmembrane helix</keyword>
<dbReference type="SUPFAM" id="SSF103481">
    <property type="entry name" value="Multidrug resistance efflux transporter EmrE"/>
    <property type="match status" value="2"/>
</dbReference>
<evidence type="ECO:0000256" key="1">
    <source>
        <dbReference type="ARBA" id="ARBA00004651"/>
    </source>
</evidence>
<dbReference type="CDD" id="cd23110">
    <property type="entry name" value="GRP"/>
    <property type="match status" value="1"/>
</dbReference>
<organism evidence="9 10">
    <name type="scientific">Paucilactobacillus suebicus DSM 5007 = KCTC 3549</name>
    <dbReference type="NCBI Taxonomy" id="1423807"/>
    <lineage>
        <taxon>Bacteria</taxon>
        <taxon>Bacillati</taxon>
        <taxon>Bacillota</taxon>
        <taxon>Bacilli</taxon>
        <taxon>Lactobacillales</taxon>
        <taxon>Lactobacillaceae</taxon>
        <taxon>Paucilactobacillus</taxon>
    </lineage>
</organism>
<dbReference type="RefSeq" id="WP_010621847.1">
    <property type="nucleotide sequence ID" value="NZ_AZGF01000009.1"/>
</dbReference>
<keyword evidence="5 8" id="KW-0812">Transmembrane</keyword>
<feature type="transmembrane region" description="Helical" evidence="8">
    <location>
        <begin position="171"/>
        <end position="194"/>
    </location>
</feature>
<feature type="transmembrane region" description="Helical" evidence="8">
    <location>
        <begin position="114"/>
        <end position="134"/>
    </location>
</feature>
<feature type="transmembrane region" description="Helical" evidence="8">
    <location>
        <begin position="232"/>
        <end position="254"/>
    </location>
</feature>
<evidence type="ECO:0000256" key="2">
    <source>
        <dbReference type="ARBA" id="ARBA00006117"/>
    </source>
</evidence>
<feature type="transmembrane region" description="Helical" evidence="8">
    <location>
        <begin position="146"/>
        <end position="165"/>
    </location>
</feature>
<sequence length="283" mass="30064">MNIVLMLLPALAWGILPLVVAKIGGAPSQQIFGTAFGTLIASVIVYIILRPTTDLKSTILAALAGAFWIIGQLGQYTGYQKLGVSKTMPLSTGLQLIGTALIGVVMFGEWSSSTAKIFGFLGIIMLIVGIILTSARSTNTDNSNQFGTIIMLIFTTVGYLIYNVIPKELSSSGLAIFLPESVGMVLAVLAYAIFTHNTAIFKDKLSWKNIIGGLVFSFAAVTYILSVKQNGVNTAFIVGQTSVVISTIGGLVLLNERKTRRELILMVIGLILIVGGAVITTVF</sequence>
<name>A0A0R1WA02_9LACO</name>
<dbReference type="GO" id="GO:0015144">
    <property type="term" value="F:carbohydrate transmembrane transporter activity"/>
    <property type="evidence" value="ECO:0007669"/>
    <property type="project" value="InterPro"/>
</dbReference>
<comment type="caution">
    <text evidence="9">The sequence shown here is derived from an EMBL/GenBank/DDBJ whole genome shotgun (WGS) entry which is preliminary data.</text>
</comment>
<keyword evidence="4" id="KW-0762">Sugar transport</keyword>
<dbReference type="STRING" id="1423807.FD16_GL002515"/>
<dbReference type="InterPro" id="IPR037185">
    <property type="entry name" value="EmrE-like"/>
</dbReference>
<dbReference type="Gene3D" id="1.10.3730.20">
    <property type="match status" value="1"/>
</dbReference>
<comment type="subcellular location">
    <subcellularLocation>
        <location evidence="1">Cell membrane</location>
        <topology evidence="1">Multi-pass membrane protein</topology>
    </subcellularLocation>
</comment>
<keyword evidence="10" id="KW-1185">Reference proteome</keyword>
<comment type="similarity">
    <text evidence="2">Belongs to the GRP transporter (TC 2.A.7.5) family.</text>
</comment>
<reference evidence="9 10" key="1">
    <citation type="journal article" date="2015" name="Genome Announc.">
        <title>Expanding the biotechnology potential of lactobacilli through comparative genomics of 213 strains and associated genera.</title>
        <authorList>
            <person name="Sun Z."/>
            <person name="Harris H.M."/>
            <person name="McCann A."/>
            <person name="Guo C."/>
            <person name="Argimon S."/>
            <person name="Zhang W."/>
            <person name="Yang X."/>
            <person name="Jeffery I.B."/>
            <person name="Cooney J.C."/>
            <person name="Kagawa T.F."/>
            <person name="Liu W."/>
            <person name="Song Y."/>
            <person name="Salvetti E."/>
            <person name="Wrobel A."/>
            <person name="Rasinkangas P."/>
            <person name="Parkhill J."/>
            <person name="Rea M.C."/>
            <person name="O'Sullivan O."/>
            <person name="Ritari J."/>
            <person name="Douillard F.P."/>
            <person name="Paul Ross R."/>
            <person name="Yang R."/>
            <person name="Briner A.E."/>
            <person name="Felis G.E."/>
            <person name="de Vos W.M."/>
            <person name="Barrangou R."/>
            <person name="Klaenhammer T.R."/>
            <person name="Caufield P.W."/>
            <person name="Cui Y."/>
            <person name="Zhang H."/>
            <person name="O'Toole P.W."/>
        </authorList>
    </citation>
    <scope>NUCLEOTIDE SEQUENCE [LARGE SCALE GENOMIC DNA]</scope>
    <source>
        <strain evidence="9 10">DSM 5007</strain>
    </source>
</reference>
<dbReference type="Proteomes" id="UP000051820">
    <property type="component" value="Unassembled WGS sequence"/>
</dbReference>
<evidence type="ECO:0000256" key="7">
    <source>
        <dbReference type="ARBA" id="ARBA00023136"/>
    </source>
</evidence>
<dbReference type="OrthoDB" id="1452595at2"/>
<gene>
    <name evidence="9" type="ORF">FD16_GL002515</name>
</gene>
<dbReference type="Pfam" id="PF06800">
    <property type="entry name" value="Sugar_transport"/>
    <property type="match status" value="1"/>
</dbReference>
<evidence type="ECO:0000313" key="9">
    <source>
        <dbReference type="EMBL" id="KRM12329.1"/>
    </source>
</evidence>
<dbReference type="AlphaFoldDB" id="A0A0R1WA02"/>
<proteinExistence type="inferred from homology"/>
<feature type="transmembrane region" description="Helical" evidence="8">
    <location>
        <begin position="263"/>
        <end position="282"/>
    </location>
</feature>
<evidence type="ECO:0000256" key="5">
    <source>
        <dbReference type="ARBA" id="ARBA00022692"/>
    </source>
</evidence>